<evidence type="ECO:0000313" key="5">
    <source>
        <dbReference type="Proteomes" id="UP000092188"/>
    </source>
</evidence>
<dbReference type="Proteomes" id="UP000092188">
    <property type="component" value="Unassembled WGS sequence"/>
</dbReference>
<dbReference type="GO" id="GO:0004029">
    <property type="term" value="F:aldehyde dehydrogenase (NAD+) activity"/>
    <property type="evidence" value="ECO:0007669"/>
    <property type="project" value="TreeGrafter"/>
</dbReference>
<evidence type="ECO:0000313" key="4">
    <source>
        <dbReference type="EMBL" id="OBU78499.1"/>
    </source>
</evidence>
<dbReference type="InterPro" id="IPR016161">
    <property type="entry name" value="Ald_DH/histidinol_DH"/>
</dbReference>
<dbReference type="InterPro" id="IPR015590">
    <property type="entry name" value="Aldehyde_DH_dom"/>
</dbReference>
<dbReference type="GO" id="GO:0005737">
    <property type="term" value="C:cytoplasm"/>
    <property type="evidence" value="ECO:0007669"/>
    <property type="project" value="TreeGrafter"/>
</dbReference>
<evidence type="ECO:0000256" key="2">
    <source>
        <dbReference type="ARBA" id="ARBA00023002"/>
    </source>
</evidence>
<accession>A0AB36DS40</accession>
<dbReference type="InterPro" id="IPR016162">
    <property type="entry name" value="Ald_DH_N"/>
</dbReference>
<dbReference type="GO" id="GO:0006081">
    <property type="term" value="P:aldehyde metabolic process"/>
    <property type="evidence" value="ECO:0007669"/>
    <property type="project" value="InterPro"/>
</dbReference>
<evidence type="ECO:0000256" key="1">
    <source>
        <dbReference type="ARBA" id="ARBA00009986"/>
    </source>
</evidence>
<keyword evidence="2" id="KW-0560">Oxidoreductase</keyword>
<dbReference type="RefSeq" id="WP_065164927.1">
    <property type="nucleotide sequence ID" value="NZ_MADW01000006.1"/>
</dbReference>
<proteinExistence type="inferred from homology"/>
<dbReference type="PANTHER" id="PTHR43570:SF16">
    <property type="entry name" value="ALDEHYDE DEHYDROGENASE TYPE III, ISOFORM Q"/>
    <property type="match status" value="1"/>
</dbReference>
<comment type="similarity">
    <text evidence="1">Belongs to the aldehyde dehydrogenase family.</text>
</comment>
<dbReference type="SUPFAM" id="SSF53720">
    <property type="entry name" value="ALDH-like"/>
    <property type="match status" value="1"/>
</dbReference>
<dbReference type="Gene3D" id="3.40.309.10">
    <property type="entry name" value="Aldehyde Dehydrogenase, Chain A, domain 2"/>
    <property type="match status" value="1"/>
</dbReference>
<evidence type="ECO:0000259" key="3">
    <source>
        <dbReference type="Pfam" id="PF00171"/>
    </source>
</evidence>
<dbReference type="PANTHER" id="PTHR43570">
    <property type="entry name" value="ALDEHYDE DEHYDROGENASE"/>
    <property type="match status" value="1"/>
</dbReference>
<reference evidence="4 5" key="1">
    <citation type="submission" date="2016-06" db="EMBL/GenBank/DDBJ databases">
        <authorList>
            <person name="Ricketts C."/>
            <person name="Pickler L."/>
            <person name="Maurer J."/>
            <person name="Ayyampalayam S."/>
            <person name="Garcia M."/>
            <person name="Ferguson-Noel N.M."/>
        </authorList>
    </citation>
    <scope>NUCLEOTIDE SEQUENCE [LARGE SCALE GENOMIC DNA]</scope>
    <source>
        <strain evidence="4 5">K6356</strain>
    </source>
</reference>
<comment type="caution">
    <text evidence="4">The sequence shown here is derived from an EMBL/GenBank/DDBJ whole genome shotgun (WGS) entry which is preliminary data.</text>
</comment>
<feature type="domain" description="Aldehyde dehydrogenase" evidence="3">
    <location>
        <begin position="63"/>
        <end position="237"/>
    </location>
</feature>
<sequence>MLLILAWLSFLKITPDTLAAKHVRNIPPKLPWSCIWSKTTIIPSCCSLMRSQNSLNDIVKELASISAGNTAVIKLSDFVPNTCDLLLKIFSKYFDEKYIYFMDNNKHSIEEMMALKYDHIFFTGSGNVAKKVMEKASADLTPVTLELCGKSPCIIDKDINLEKTVKSFLFGKMLNAGQTCIAPDYLVVHKDIYNSFINELIKQLEELNLNTNDMAHIINEQHMKRLERLISKTPKEKIIYQKFNQKNIFIF</sequence>
<organism evidence="4 5">
    <name type="scientific">Mycoplasmoides gallisepticum</name>
    <name type="common">Mycoplasma gallisepticum</name>
    <dbReference type="NCBI Taxonomy" id="2096"/>
    <lineage>
        <taxon>Bacteria</taxon>
        <taxon>Bacillati</taxon>
        <taxon>Mycoplasmatota</taxon>
        <taxon>Mycoplasmoidales</taxon>
        <taxon>Mycoplasmoidaceae</taxon>
        <taxon>Mycoplasmoides</taxon>
    </lineage>
</organism>
<gene>
    <name evidence="4" type="ORF">BAY36_02210</name>
</gene>
<dbReference type="InterPro" id="IPR012394">
    <property type="entry name" value="Aldehyde_DH_NAD(P)"/>
</dbReference>
<dbReference type="InterPro" id="IPR016163">
    <property type="entry name" value="Ald_DH_C"/>
</dbReference>
<dbReference type="EMBL" id="MAGQ01000008">
    <property type="protein sequence ID" value="OBU78499.1"/>
    <property type="molecule type" value="Genomic_DNA"/>
</dbReference>
<protein>
    <submittedName>
        <fullName evidence="4">Aldehyde dehydrogenase</fullName>
    </submittedName>
</protein>
<dbReference type="AlphaFoldDB" id="A0AB36DS40"/>
<dbReference type="Pfam" id="PF00171">
    <property type="entry name" value="Aldedh"/>
    <property type="match status" value="1"/>
</dbReference>
<name>A0AB36DS40_MYCGL</name>
<dbReference type="Gene3D" id="3.40.605.10">
    <property type="entry name" value="Aldehyde Dehydrogenase, Chain A, domain 1"/>
    <property type="match status" value="1"/>
</dbReference>